<reference evidence="2" key="1">
    <citation type="journal article" date="2023" name="Front. Plant Sci.">
        <title>Chromosomal-level genome assembly of Melastoma candidum provides insights into trichome evolution.</title>
        <authorList>
            <person name="Zhong Y."/>
            <person name="Wu W."/>
            <person name="Sun C."/>
            <person name="Zou P."/>
            <person name="Liu Y."/>
            <person name="Dai S."/>
            <person name="Zhou R."/>
        </authorList>
    </citation>
    <scope>NUCLEOTIDE SEQUENCE [LARGE SCALE GENOMIC DNA]</scope>
</reference>
<dbReference type="EMBL" id="CM042891">
    <property type="protein sequence ID" value="KAI4302743.1"/>
    <property type="molecule type" value="Genomic_DNA"/>
</dbReference>
<evidence type="ECO:0000313" key="2">
    <source>
        <dbReference type="Proteomes" id="UP001057402"/>
    </source>
</evidence>
<comment type="caution">
    <text evidence="1">The sequence shown here is derived from an EMBL/GenBank/DDBJ whole genome shotgun (WGS) entry which is preliminary data.</text>
</comment>
<keyword evidence="2" id="KW-1185">Reference proteome</keyword>
<protein>
    <submittedName>
        <fullName evidence="1">Uncharacterized protein</fullName>
    </submittedName>
</protein>
<name>A0ACB9L193_9MYRT</name>
<dbReference type="Proteomes" id="UP001057402">
    <property type="component" value="Chromosome 12"/>
</dbReference>
<gene>
    <name evidence="1" type="ORF">MLD38_038454</name>
</gene>
<accession>A0ACB9L193</accession>
<sequence>MRFTPSLRLGLSAAAAAAVILVGAGLDVSLAHEGGSCPFSGHYSPAPSHAEDGHQCGDHGHLHHDHHHEHHGHDVGTRRAKLPEELAEEEDLRLYGFGSGFDHDHDYDGHGHGHHHHHLHEDQHSGGSTLSGFSLWLQALSCSLLVSMASLICLILLPLLFVKGKPSKEVVDSLALFGAGAMLGDAFLHQLPHAFGADHSHSHDHHAEGIHISHFGHEHHHNLEELSLGMSVLGGILLFLVVEKLVRYVEEKSGGEKLHHHHHHKSTKKLNHVNDPDDTKATVADGKNEKPGSTPSEGMNLNEFKDDSLDGDELKGNGSLRKRNVFTTVTKQDENVDSSSTGKSLEEKESTLSSKNLIFGYLNLFSDGVHNFTDGMSLGSAFLLHGSIGGWSRTLFLLAHELPQEVGDFGILVRSGFSVPKALFFNFLSALVALAGTALALLIGQEGGQSSVIEGFTAADFTGFGYGCCPWDFHCRMKVIQRVVHVKAPTLSFVHRCSQLSVGIEDWVFPSSGTSSPADALSTPPFKAGFPILRLLLLLTCGNGLGFG</sequence>
<evidence type="ECO:0000313" key="1">
    <source>
        <dbReference type="EMBL" id="KAI4302743.1"/>
    </source>
</evidence>
<proteinExistence type="predicted"/>
<organism evidence="1 2">
    <name type="scientific">Melastoma candidum</name>
    <dbReference type="NCBI Taxonomy" id="119954"/>
    <lineage>
        <taxon>Eukaryota</taxon>
        <taxon>Viridiplantae</taxon>
        <taxon>Streptophyta</taxon>
        <taxon>Embryophyta</taxon>
        <taxon>Tracheophyta</taxon>
        <taxon>Spermatophyta</taxon>
        <taxon>Magnoliopsida</taxon>
        <taxon>eudicotyledons</taxon>
        <taxon>Gunneridae</taxon>
        <taxon>Pentapetalae</taxon>
        <taxon>rosids</taxon>
        <taxon>malvids</taxon>
        <taxon>Myrtales</taxon>
        <taxon>Melastomataceae</taxon>
        <taxon>Melastomatoideae</taxon>
        <taxon>Melastomateae</taxon>
        <taxon>Melastoma</taxon>
    </lineage>
</organism>